<keyword evidence="3" id="KW-0813">Transport</keyword>
<evidence type="ECO:0000256" key="1">
    <source>
        <dbReference type="ARBA" id="ARBA00004141"/>
    </source>
</evidence>
<feature type="transmembrane region" description="Helical" evidence="7">
    <location>
        <begin position="357"/>
        <end position="377"/>
    </location>
</feature>
<feature type="transmembrane region" description="Helical" evidence="7">
    <location>
        <begin position="401"/>
        <end position="419"/>
    </location>
</feature>
<evidence type="ECO:0000256" key="7">
    <source>
        <dbReference type="SAM" id="Phobius"/>
    </source>
</evidence>
<reference evidence="9" key="1">
    <citation type="submission" date="2025-08" db="UniProtKB">
        <authorList>
            <consortium name="RefSeq"/>
        </authorList>
    </citation>
    <scope>IDENTIFICATION</scope>
    <source>
        <tissue evidence="9">Whole body pupa</tissue>
    </source>
</reference>
<dbReference type="Proteomes" id="UP000092443">
    <property type="component" value="Unplaced"/>
</dbReference>
<accession>A0A8U0W8Q2</accession>
<dbReference type="Pfam" id="PF00939">
    <property type="entry name" value="Na_sulph_symp"/>
    <property type="match status" value="1"/>
</dbReference>
<keyword evidence="4 7" id="KW-0812">Transmembrane</keyword>
<organism evidence="8 9">
    <name type="scientific">Glossina fuscipes</name>
    <dbReference type="NCBI Taxonomy" id="7396"/>
    <lineage>
        <taxon>Eukaryota</taxon>
        <taxon>Metazoa</taxon>
        <taxon>Ecdysozoa</taxon>
        <taxon>Arthropoda</taxon>
        <taxon>Hexapoda</taxon>
        <taxon>Insecta</taxon>
        <taxon>Pterygota</taxon>
        <taxon>Neoptera</taxon>
        <taxon>Endopterygota</taxon>
        <taxon>Diptera</taxon>
        <taxon>Brachycera</taxon>
        <taxon>Muscomorpha</taxon>
        <taxon>Hippoboscoidea</taxon>
        <taxon>Glossinidae</taxon>
        <taxon>Glossina</taxon>
    </lineage>
</organism>
<feature type="transmembrane region" description="Helical" evidence="7">
    <location>
        <begin position="205"/>
        <end position="232"/>
    </location>
</feature>
<dbReference type="KEGG" id="gfs:119632534"/>
<feature type="transmembrane region" description="Helical" evidence="7">
    <location>
        <begin position="141"/>
        <end position="157"/>
    </location>
</feature>
<feature type="transmembrane region" description="Helical" evidence="7">
    <location>
        <begin position="55"/>
        <end position="83"/>
    </location>
</feature>
<evidence type="ECO:0000256" key="5">
    <source>
        <dbReference type="ARBA" id="ARBA00022989"/>
    </source>
</evidence>
<comment type="similarity">
    <text evidence="2">Belongs to the SLC13A/DASS transporter (TC 2.A.47) family. NADC subfamily.</text>
</comment>
<dbReference type="RefSeq" id="XP_037881399.1">
    <property type="nucleotide sequence ID" value="XM_038025471.1"/>
</dbReference>
<proteinExistence type="inferred from homology"/>
<dbReference type="AlphaFoldDB" id="A0A8U0W8Q2"/>
<feature type="transmembrane region" description="Helical" evidence="7">
    <location>
        <begin position="431"/>
        <end position="454"/>
    </location>
</feature>
<dbReference type="GeneID" id="119632534"/>
<dbReference type="InterPro" id="IPR001898">
    <property type="entry name" value="SLC13A/DASS"/>
</dbReference>
<keyword evidence="8" id="KW-1185">Reference proteome</keyword>
<feature type="transmembrane region" description="Helical" evidence="7">
    <location>
        <begin position="29"/>
        <end position="48"/>
    </location>
</feature>
<dbReference type="GO" id="GO:0015137">
    <property type="term" value="F:citrate transmembrane transporter activity"/>
    <property type="evidence" value="ECO:0007669"/>
    <property type="project" value="TreeGrafter"/>
</dbReference>
<keyword evidence="6 7" id="KW-0472">Membrane</keyword>
<comment type="subcellular location">
    <subcellularLocation>
        <location evidence="1">Membrane</location>
        <topology evidence="1">Multi-pass membrane protein</topology>
    </subcellularLocation>
</comment>
<evidence type="ECO:0000256" key="3">
    <source>
        <dbReference type="ARBA" id="ARBA00022448"/>
    </source>
</evidence>
<evidence type="ECO:0000256" key="2">
    <source>
        <dbReference type="ARBA" id="ARBA00006772"/>
    </source>
</evidence>
<name>A0A8U0W8Q2_9MUSC</name>
<feature type="transmembrane region" description="Helical" evidence="7">
    <location>
        <begin position="252"/>
        <end position="274"/>
    </location>
</feature>
<gene>
    <name evidence="9" type="primary">LOC119632534</name>
</gene>
<keyword evidence="5 7" id="KW-1133">Transmembrane helix</keyword>
<dbReference type="GO" id="GO:0005886">
    <property type="term" value="C:plasma membrane"/>
    <property type="evidence" value="ECO:0007669"/>
    <property type="project" value="TreeGrafter"/>
</dbReference>
<evidence type="ECO:0000256" key="6">
    <source>
        <dbReference type="ARBA" id="ARBA00023136"/>
    </source>
</evidence>
<dbReference type="PROSITE" id="PS01271">
    <property type="entry name" value="NA_SULFATE"/>
    <property type="match status" value="1"/>
</dbReference>
<feature type="transmembrane region" description="Helical" evidence="7">
    <location>
        <begin position="320"/>
        <end position="345"/>
    </location>
</feature>
<feature type="transmembrane region" description="Helical" evidence="7">
    <location>
        <begin position="519"/>
        <end position="537"/>
    </location>
</feature>
<evidence type="ECO:0000313" key="9">
    <source>
        <dbReference type="RefSeq" id="XP_037881399.1"/>
    </source>
</evidence>
<dbReference type="InterPro" id="IPR031312">
    <property type="entry name" value="Na/sul_symport_CS"/>
</dbReference>
<feature type="transmembrane region" description="Helical" evidence="7">
    <location>
        <begin position="474"/>
        <end position="498"/>
    </location>
</feature>
<sequence length="557" mass="61289">MGDASIIDPKEDEHPKPGFLCKQFWRNHWQGVMSIVIPIACLPIMLLIEGAEFRCLYLIATCCFLWITECIPLYVTSLMPIFALPILGVMDSEKTCMQYFKDTLVMFVGGLIIALSVEYCNLHKRLALRTILIVGCSPRRLYLGVVMITTFISMWISNSATTAMMCPIIKAILEELQANNVIDIYMDESKEPAIDGKKSPSRAAMAFYIGAAYSATIGGCGTLIGTGTNMVFKGIYEGRFPTAEEKIDFPRFMIWSIPMVIVQAALLFFCFNVTHLGLFRPKSAIGQQVNAGAGVAPAVKAIVSAKYAELGPMSPHEWQVAFWFAVMIALLFCRSPGIFTGWGDLLNRVSIKTSPCVMLPVLALFTIPAFWTCFKHFKKKGPYPSESIKSLLSWDFAHKTVPWGLVFLLGGGFALSTAAQESGMSKMMGQALNFLVTWPRVGIQFGACVLAVFMTNFSANVPICNILIPVLNEVALVVKVHPIFLVFPAGIACSYAFHLPVGTPPNAIVSGYANIRIKYMAEAGILPTIFCIVTVVLNSNTMHRLVYPAVDLPEDMI</sequence>
<evidence type="ECO:0000313" key="8">
    <source>
        <dbReference type="Proteomes" id="UP000092443"/>
    </source>
</evidence>
<dbReference type="PANTHER" id="PTHR10283:SF82">
    <property type="entry name" value="SOLUTE CARRIER FAMILY 13 MEMBER 2"/>
    <property type="match status" value="1"/>
</dbReference>
<dbReference type="PANTHER" id="PTHR10283">
    <property type="entry name" value="SOLUTE CARRIER FAMILY 13 MEMBER"/>
    <property type="match status" value="1"/>
</dbReference>
<evidence type="ECO:0000256" key="4">
    <source>
        <dbReference type="ARBA" id="ARBA00022692"/>
    </source>
</evidence>
<dbReference type="GO" id="GO:0015141">
    <property type="term" value="F:succinate transmembrane transporter activity"/>
    <property type="evidence" value="ECO:0007669"/>
    <property type="project" value="TreeGrafter"/>
</dbReference>
<feature type="transmembrane region" description="Helical" evidence="7">
    <location>
        <begin position="103"/>
        <end position="120"/>
    </location>
</feature>
<protein>
    <submittedName>
        <fullName evidence="9">Protein I'm not dead yet-like</fullName>
    </submittedName>
</protein>